<keyword evidence="5" id="KW-1185">Reference proteome</keyword>
<feature type="domain" description="AMP-dependent synthetase/ligase" evidence="2">
    <location>
        <begin position="46"/>
        <end position="136"/>
    </location>
</feature>
<dbReference type="PROSITE" id="PS00455">
    <property type="entry name" value="AMP_BINDING"/>
    <property type="match status" value="1"/>
</dbReference>
<dbReference type="Pfam" id="PF13193">
    <property type="entry name" value="AMP-binding_C"/>
    <property type="match status" value="1"/>
</dbReference>
<reference evidence="4 5" key="1">
    <citation type="submission" date="2019-02" db="EMBL/GenBank/DDBJ databases">
        <title>Draft genome sequences of novel Actinobacteria.</title>
        <authorList>
            <person name="Sahin N."/>
            <person name="Ay H."/>
            <person name="Saygin H."/>
        </authorList>
    </citation>
    <scope>NUCLEOTIDE SEQUENCE [LARGE SCALE GENOMIC DNA]</scope>
    <source>
        <strain evidence="4 5">KC201</strain>
    </source>
</reference>
<feature type="region of interest" description="Disordered" evidence="1">
    <location>
        <begin position="1"/>
        <end position="25"/>
    </location>
</feature>
<evidence type="ECO:0000259" key="3">
    <source>
        <dbReference type="Pfam" id="PF13193"/>
    </source>
</evidence>
<evidence type="ECO:0000313" key="5">
    <source>
        <dbReference type="Proteomes" id="UP000295157"/>
    </source>
</evidence>
<dbReference type="InterPro" id="IPR020845">
    <property type="entry name" value="AMP-binding_CS"/>
</dbReference>
<dbReference type="InterPro" id="IPR050237">
    <property type="entry name" value="ATP-dep_AMP-bd_enzyme"/>
</dbReference>
<dbReference type="PANTHER" id="PTHR43767:SF1">
    <property type="entry name" value="NONRIBOSOMAL PEPTIDE SYNTHASE PES1 (EUROFUNG)-RELATED"/>
    <property type="match status" value="1"/>
</dbReference>
<dbReference type="AlphaFoldDB" id="A0A4R4N8W5"/>
<dbReference type="EMBL" id="SMJZ01000071">
    <property type="protein sequence ID" value="TDC05339.1"/>
    <property type="molecule type" value="Genomic_DNA"/>
</dbReference>
<dbReference type="SUPFAM" id="SSF56801">
    <property type="entry name" value="Acetyl-CoA synthetase-like"/>
    <property type="match status" value="1"/>
</dbReference>
<dbReference type="Pfam" id="PF00501">
    <property type="entry name" value="AMP-binding"/>
    <property type="match status" value="2"/>
</dbReference>
<dbReference type="InterPro" id="IPR045851">
    <property type="entry name" value="AMP-bd_C_sf"/>
</dbReference>
<sequence length="513" mass="55053">MGRHDRRLRAAGGLDPTRARAARARAGSRDGARVITLHRRLRQLGQTQGDSPAVITAAQDGSREELSWADLSDRVLAFAGRMRAAADPGTVVAVPAYRNLDGVCQVLAALCAGLIALPYEPSIPSAELERQFSAVRDRLAEPVPAPHLLRRASGLAADLAPAAGEGGYVLLTGGSTGVPKPVLRAGMPFFHPDKGPSLLLQTAGWRLGQTHLVVGSLAHAAPFNHLLEGTLSGNTLVLPEFFLPGPILELIERHHIDWIQLTPTHMRMLEPALNGRPDALRRVSGVLHTAAPCPADTKRAWIEAVGPRRLFEMYAATEDIGQTLCRGDEWLAHPGTVGRGFLTRIRIYDDEGRLLPPGQVGTVHMRGLPGNQSGRGTIRPGRPGRGGFLTVGDHGSLDEDGYLYLSGRSDDLTIVGGENVYTEHVAAVIMSHPGVADAAVVAIPDDVLGARLIALVVRADHEPPTGREVLDHCRDRLASHQLPGEVRMVEDLGRLPNGKLPREKLRRIGAQPI</sequence>
<evidence type="ECO:0000256" key="1">
    <source>
        <dbReference type="SAM" id="MobiDB-lite"/>
    </source>
</evidence>
<proteinExistence type="predicted"/>
<dbReference type="Gene3D" id="3.30.300.30">
    <property type="match status" value="1"/>
</dbReference>
<dbReference type="PANTHER" id="PTHR43767">
    <property type="entry name" value="LONG-CHAIN-FATTY-ACID--COA LIGASE"/>
    <property type="match status" value="1"/>
</dbReference>
<gene>
    <name evidence="4" type="ORF">E1267_19685</name>
</gene>
<feature type="region of interest" description="Disordered" evidence="1">
    <location>
        <begin position="364"/>
        <end position="383"/>
    </location>
</feature>
<protein>
    <submittedName>
        <fullName evidence="4">Uncharacterized protein</fullName>
    </submittedName>
</protein>
<feature type="domain" description="AMP-dependent synthetase/ligase" evidence="2">
    <location>
        <begin position="168"/>
        <end position="367"/>
    </location>
</feature>
<dbReference type="InterPro" id="IPR042099">
    <property type="entry name" value="ANL_N_sf"/>
</dbReference>
<evidence type="ECO:0000259" key="2">
    <source>
        <dbReference type="Pfam" id="PF00501"/>
    </source>
</evidence>
<accession>A0A4R4N8W5</accession>
<name>A0A4R4N8W5_9ACTN</name>
<feature type="domain" description="AMP-binding enzyme C-terminal" evidence="3">
    <location>
        <begin position="425"/>
        <end position="499"/>
    </location>
</feature>
<dbReference type="Gene3D" id="3.40.50.12780">
    <property type="entry name" value="N-terminal domain of ligase-like"/>
    <property type="match status" value="1"/>
</dbReference>
<comment type="caution">
    <text evidence="4">The sequence shown here is derived from an EMBL/GenBank/DDBJ whole genome shotgun (WGS) entry which is preliminary data.</text>
</comment>
<dbReference type="OrthoDB" id="9803968at2"/>
<dbReference type="InterPro" id="IPR000873">
    <property type="entry name" value="AMP-dep_synth/lig_dom"/>
</dbReference>
<dbReference type="Proteomes" id="UP000295157">
    <property type="component" value="Unassembled WGS sequence"/>
</dbReference>
<dbReference type="InterPro" id="IPR025110">
    <property type="entry name" value="AMP-bd_C"/>
</dbReference>
<dbReference type="GO" id="GO:0016878">
    <property type="term" value="F:acid-thiol ligase activity"/>
    <property type="evidence" value="ECO:0007669"/>
    <property type="project" value="UniProtKB-ARBA"/>
</dbReference>
<organism evidence="4 5">
    <name type="scientific">Nonomuraea longispora</name>
    <dbReference type="NCBI Taxonomy" id="1848320"/>
    <lineage>
        <taxon>Bacteria</taxon>
        <taxon>Bacillati</taxon>
        <taxon>Actinomycetota</taxon>
        <taxon>Actinomycetes</taxon>
        <taxon>Streptosporangiales</taxon>
        <taxon>Streptosporangiaceae</taxon>
        <taxon>Nonomuraea</taxon>
    </lineage>
</organism>
<evidence type="ECO:0000313" key="4">
    <source>
        <dbReference type="EMBL" id="TDC05339.1"/>
    </source>
</evidence>